<dbReference type="GO" id="GO:0016020">
    <property type="term" value="C:membrane"/>
    <property type="evidence" value="ECO:0007669"/>
    <property type="project" value="UniProtKB-SubCell"/>
</dbReference>
<protein>
    <recommendedName>
        <fullName evidence="7">Ubiquitin-like domain-containing protein</fullName>
    </recommendedName>
</protein>
<dbReference type="SUPFAM" id="SSF54236">
    <property type="entry name" value="Ubiquitin-like"/>
    <property type="match status" value="1"/>
</dbReference>
<evidence type="ECO:0000256" key="6">
    <source>
        <dbReference type="SAM" id="MobiDB-lite"/>
    </source>
</evidence>
<feature type="compositionally biased region" description="Low complexity" evidence="6">
    <location>
        <begin position="389"/>
        <end position="405"/>
    </location>
</feature>
<feature type="compositionally biased region" description="Polar residues" evidence="6">
    <location>
        <begin position="117"/>
        <end position="157"/>
    </location>
</feature>
<evidence type="ECO:0000313" key="8">
    <source>
        <dbReference type="EMBL" id="JAI16212.1"/>
    </source>
</evidence>
<feature type="region of interest" description="Disordered" evidence="6">
    <location>
        <begin position="351"/>
        <end position="424"/>
    </location>
</feature>
<name>A0A0K8TPA0_TABBR</name>
<keyword evidence="4" id="KW-0472">Membrane</keyword>
<dbReference type="FunFam" id="3.10.20.90:FF:000046">
    <property type="entry name" value="Homocysteine-responsive endoplasmic reticulum-resident ubiquitin-like domain member 2 protein"/>
    <property type="match status" value="1"/>
</dbReference>
<dbReference type="Gene3D" id="3.10.20.90">
    <property type="entry name" value="Phosphatidylinositol 3-kinase Catalytic Subunit, Chain A, domain 1"/>
    <property type="match status" value="1"/>
</dbReference>
<evidence type="ECO:0000256" key="1">
    <source>
        <dbReference type="ARBA" id="ARBA00004370"/>
    </source>
</evidence>
<feature type="compositionally biased region" description="Polar residues" evidence="6">
    <location>
        <begin position="92"/>
        <end position="110"/>
    </location>
</feature>
<feature type="domain" description="Ubiquitin-like" evidence="7">
    <location>
        <begin position="1"/>
        <end position="62"/>
    </location>
</feature>
<dbReference type="PANTHER" id="PTHR12943">
    <property type="entry name" value="HOMOCYSTEINE-RESPONSIVE ENDOPLASMIC RETICULUM-RESIDENT UNIQUITIN-LIKE DOMAIN HERPUD PROTEIN FAMILY MEMBER"/>
    <property type="match status" value="1"/>
</dbReference>
<feature type="region of interest" description="Disordered" evidence="6">
    <location>
        <begin position="247"/>
        <end position="284"/>
    </location>
</feature>
<accession>A0A0K8TPA0</accession>
<feature type="compositionally biased region" description="Low complexity" evidence="6">
    <location>
        <begin position="352"/>
        <end position="366"/>
    </location>
</feature>
<feature type="non-terminal residue" evidence="8">
    <location>
        <position position="1"/>
    </location>
</feature>
<dbReference type="PROSITE" id="PS50053">
    <property type="entry name" value="UBIQUITIN_2"/>
    <property type="match status" value="1"/>
</dbReference>
<sequence>VTLVVKVPNQQFDDYSVQCEPSWTIKRLKEHLAEVHPCKPGTDEQKLIYSGQLLTDKVIIKDILRHYDDASSPIHTFHLVYTPKIKKLAMNASNSHNKQTSPSDASTTSDGLRHRNVQSSTSSNVEATSRTQQVNETNQNNIPQQQTVTNSIGNCPTSSIPNAMGNFGGLGFPNQQPNEYLVAQQVAMQNWMQQAYMQYMNQYMNLVSLGVRPETVYMQNAPTTTPLQPTVDVSQLPQHFPVTNLNLPTATSASPLPNDSASSTPQSPTPQIPQPAPEPENPQPQQRFANIVQEEIPENRDWLDVFYTISRLMMLLTLVCFYSSPLRCLAVAVIGLTIYFYHVGLFRPPSLNTNDNNNNANNSNNNRGEQDDNRQEATQPNPSGADQPSTSTAAGEGSSSESNSNTDRTPTVAAEPVSTNDTPEVANNATSVITFIKTFVVSFFVSLLPEAQTL</sequence>
<evidence type="ECO:0000256" key="5">
    <source>
        <dbReference type="ARBA" id="ARBA00023230"/>
    </source>
</evidence>
<organism evidence="8">
    <name type="scientific">Tabanus bromius</name>
    <name type="common">Band-eyed brown horse fly</name>
    <dbReference type="NCBI Taxonomy" id="304241"/>
    <lineage>
        <taxon>Eukaryota</taxon>
        <taxon>Metazoa</taxon>
        <taxon>Ecdysozoa</taxon>
        <taxon>Arthropoda</taxon>
        <taxon>Hexapoda</taxon>
        <taxon>Insecta</taxon>
        <taxon>Pterygota</taxon>
        <taxon>Neoptera</taxon>
        <taxon>Endopterygota</taxon>
        <taxon>Diptera</taxon>
        <taxon>Brachycera</taxon>
        <taxon>Tabanomorpha</taxon>
        <taxon>Tabanoidea</taxon>
        <taxon>Tabanidae</taxon>
        <taxon>Tabanus</taxon>
    </lineage>
</organism>
<dbReference type="PANTHER" id="PTHR12943:SF27">
    <property type="entry name" value="HOMOCYSTEINE-INDUCED ENDOPLASMIC RETICULUM PROTEIN, ISOFORM A"/>
    <property type="match status" value="1"/>
</dbReference>
<evidence type="ECO:0000256" key="2">
    <source>
        <dbReference type="ARBA" id="ARBA00022692"/>
    </source>
</evidence>
<dbReference type="Pfam" id="PF00240">
    <property type="entry name" value="ubiquitin"/>
    <property type="match status" value="1"/>
</dbReference>
<feature type="compositionally biased region" description="Polar residues" evidence="6">
    <location>
        <begin position="376"/>
        <end position="388"/>
    </location>
</feature>
<evidence type="ECO:0000259" key="7">
    <source>
        <dbReference type="PROSITE" id="PS50053"/>
    </source>
</evidence>
<dbReference type="GO" id="GO:0030968">
    <property type="term" value="P:endoplasmic reticulum unfolded protein response"/>
    <property type="evidence" value="ECO:0007669"/>
    <property type="project" value="TreeGrafter"/>
</dbReference>
<comment type="subcellular location">
    <subcellularLocation>
        <location evidence="1">Membrane</location>
    </subcellularLocation>
</comment>
<feature type="compositionally biased region" description="Polar residues" evidence="6">
    <location>
        <begin position="247"/>
        <end position="259"/>
    </location>
</feature>
<dbReference type="CDD" id="cd01790">
    <property type="entry name" value="Ubl_HERP"/>
    <property type="match status" value="1"/>
</dbReference>
<dbReference type="InterPro" id="IPR039751">
    <property type="entry name" value="HERPUD1/2"/>
</dbReference>
<dbReference type="InterPro" id="IPR029071">
    <property type="entry name" value="Ubiquitin-like_domsf"/>
</dbReference>
<feature type="region of interest" description="Disordered" evidence="6">
    <location>
        <begin position="92"/>
        <end position="157"/>
    </location>
</feature>
<dbReference type="InterPro" id="IPR000626">
    <property type="entry name" value="Ubiquitin-like_dom"/>
</dbReference>
<keyword evidence="5" id="KW-0834">Unfolded protein response</keyword>
<dbReference type="AlphaFoldDB" id="A0A0K8TPA0"/>
<dbReference type="EMBL" id="GDAI01001391">
    <property type="protein sequence ID" value="JAI16212.1"/>
    <property type="molecule type" value="mRNA"/>
</dbReference>
<proteinExistence type="evidence at transcript level"/>
<reference evidence="8" key="1">
    <citation type="journal article" date="2015" name="Insect Biochem. Mol. Biol.">
        <title>An insight into the sialome of the horse fly, Tabanus bromius.</title>
        <authorList>
            <person name="Ribeiro J.M."/>
            <person name="Kazimirova M."/>
            <person name="Takac P."/>
            <person name="Andersen J.F."/>
            <person name="Francischetti I.M."/>
        </authorList>
    </citation>
    <scope>NUCLEOTIDE SEQUENCE</scope>
</reference>
<evidence type="ECO:0000256" key="4">
    <source>
        <dbReference type="ARBA" id="ARBA00023136"/>
    </source>
</evidence>
<evidence type="ECO:0000256" key="3">
    <source>
        <dbReference type="ARBA" id="ARBA00022989"/>
    </source>
</evidence>
<keyword evidence="2" id="KW-0812">Transmembrane</keyword>
<dbReference type="SMART" id="SM00213">
    <property type="entry name" value="UBQ"/>
    <property type="match status" value="1"/>
</dbReference>
<feature type="compositionally biased region" description="Pro residues" evidence="6">
    <location>
        <begin position="267"/>
        <end position="282"/>
    </location>
</feature>
<keyword evidence="3" id="KW-1133">Transmembrane helix</keyword>